<evidence type="ECO:0000313" key="5">
    <source>
        <dbReference type="Proteomes" id="UP000184604"/>
    </source>
</evidence>
<dbReference type="EC" id="3.1.3.73" evidence="1"/>
<feature type="active site" description="Proton donor/acceptor" evidence="2">
    <location>
        <position position="78"/>
    </location>
</feature>
<dbReference type="InterPro" id="IPR001345">
    <property type="entry name" value="PG/BPGM_mutase_AS"/>
</dbReference>
<organism evidence="4 5">
    <name type="scientific">Clostridium kluyveri</name>
    <dbReference type="NCBI Taxonomy" id="1534"/>
    <lineage>
        <taxon>Bacteria</taxon>
        <taxon>Bacillati</taxon>
        <taxon>Bacillota</taxon>
        <taxon>Clostridia</taxon>
        <taxon>Eubacteriales</taxon>
        <taxon>Clostridiaceae</taxon>
        <taxon>Clostridium</taxon>
    </lineage>
</organism>
<dbReference type="NCBIfam" id="TIGR03162">
    <property type="entry name" value="ribazole_cobC"/>
    <property type="match status" value="1"/>
</dbReference>
<dbReference type="InterPro" id="IPR050275">
    <property type="entry name" value="PGM_Phosphatase"/>
</dbReference>
<evidence type="ECO:0000256" key="2">
    <source>
        <dbReference type="PIRSR" id="PIRSR613078-1"/>
    </source>
</evidence>
<dbReference type="OrthoDB" id="7925971at2"/>
<dbReference type="InterPro" id="IPR013078">
    <property type="entry name" value="His_Pase_superF_clade-1"/>
</dbReference>
<evidence type="ECO:0000313" key="4">
    <source>
        <dbReference type="EMBL" id="APM38116.1"/>
    </source>
</evidence>
<feature type="binding site" evidence="3">
    <location>
        <position position="58"/>
    </location>
    <ligand>
        <name>substrate</name>
    </ligand>
</feature>
<evidence type="ECO:0000256" key="1">
    <source>
        <dbReference type="NCBIfam" id="TIGR03162"/>
    </source>
</evidence>
<dbReference type="PANTHER" id="PTHR48100">
    <property type="entry name" value="BROAD-SPECIFICITY PHOSPHATASE YOR283W-RELATED"/>
    <property type="match status" value="1"/>
</dbReference>
<accession>A0A1L5F521</accession>
<name>A0A1L5F521_CLOKL</name>
<dbReference type="GO" id="GO:0043755">
    <property type="term" value="F:alpha-ribazole phosphatase activity"/>
    <property type="evidence" value="ECO:0007669"/>
    <property type="project" value="UniProtKB-UniRule"/>
</dbReference>
<dbReference type="EMBL" id="CP018335">
    <property type="protein sequence ID" value="APM38116.1"/>
    <property type="molecule type" value="Genomic_DNA"/>
</dbReference>
<dbReference type="SUPFAM" id="SSF53254">
    <property type="entry name" value="Phosphoglycerate mutase-like"/>
    <property type="match status" value="1"/>
</dbReference>
<dbReference type="AlphaFoldDB" id="A0A1L5F521"/>
<dbReference type="Pfam" id="PF00300">
    <property type="entry name" value="His_Phos_1"/>
    <property type="match status" value="1"/>
</dbReference>
<dbReference type="InterPro" id="IPR017578">
    <property type="entry name" value="Ribazole_CobC"/>
</dbReference>
<feature type="binding site" evidence="3">
    <location>
        <begin position="8"/>
        <end position="15"/>
    </location>
    <ligand>
        <name>substrate</name>
    </ligand>
</feature>
<dbReference type="GO" id="GO:0009236">
    <property type="term" value="P:cobalamin biosynthetic process"/>
    <property type="evidence" value="ECO:0007669"/>
    <property type="project" value="UniProtKB-UniRule"/>
</dbReference>
<evidence type="ECO:0000256" key="3">
    <source>
        <dbReference type="PIRSR" id="PIRSR613078-2"/>
    </source>
</evidence>
<dbReference type="InterPro" id="IPR029033">
    <property type="entry name" value="His_PPase_superfam"/>
</dbReference>
<dbReference type="CDD" id="cd07067">
    <property type="entry name" value="HP_PGM_like"/>
    <property type="match status" value="1"/>
</dbReference>
<reference evidence="4 5" key="1">
    <citation type="submission" date="2016-12" db="EMBL/GenBank/DDBJ databases">
        <title>Complete genome sequence of Clostridium kluyveri JZZ isolated from the pit mud of a Chinese flavor liquor-making factory.</title>
        <authorList>
            <person name="Wang Y."/>
        </authorList>
    </citation>
    <scope>NUCLEOTIDE SEQUENCE [LARGE SCALE GENOMIC DNA]</scope>
    <source>
        <strain evidence="4 5">JZZ</strain>
    </source>
</reference>
<dbReference type="PROSITE" id="PS00175">
    <property type="entry name" value="PG_MUTASE"/>
    <property type="match status" value="1"/>
</dbReference>
<dbReference type="Gene3D" id="3.40.50.1240">
    <property type="entry name" value="Phosphoglycerate mutase-like"/>
    <property type="match status" value="1"/>
</dbReference>
<dbReference type="Proteomes" id="UP000184604">
    <property type="component" value="Chromosome"/>
</dbReference>
<dbReference type="PANTHER" id="PTHR48100:SF59">
    <property type="entry name" value="ADENOSYLCOBALAMIN_ALPHA-RIBAZOLE PHOSPHATASE"/>
    <property type="match status" value="1"/>
</dbReference>
<sequence length="192" mass="21923">MLELVMVRHGETDSNKNGKYLGWTDVELNKYGISQAEKARDKLKHISFDVVISSPLKRARETAEIISEDIIYDSELKETNFGLWDNLSFQEIKEKYPQDYKLWMKDWGGFIFPGGESALDMHKRAVNFVDEIINKKQQGTVLIVTHAGLIRSIIAHLLGMEIAGAWHFHIDNCSITRIQITDGYAILIELNG</sequence>
<dbReference type="RefSeq" id="WP_073537805.1">
    <property type="nucleotide sequence ID" value="NZ_CP018335.1"/>
</dbReference>
<dbReference type="PIRSF" id="PIRSF000709">
    <property type="entry name" value="6PFK_2-Ptase"/>
    <property type="match status" value="1"/>
</dbReference>
<proteinExistence type="predicted"/>
<protein>
    <recommendedName>
        <fullName evidence="1">Alpha-ribazole phosphatase</fullName>
        <ecNumber evidence="1">3.1.3.73</ecNumber>
    </recommendedName>
</protein>
<dbReference type="SMART" id="SM00855">
    <property type="entry name" value="PGAM"/>
    <property type="match status" value="1"/>
</dbReference>
<feature type="active site" description="Tele-phosphohistidine intermediate" evidence="2">
    <location>
        <position position="9"/>
    </location>
</feature>
<gene>
    <name evidence="4" type="ORF">BS101_04875</name>
</gene>
<dbReference type="GO" id="GO:0005737">
    <property type="term" value="C:cytoplasm"/>
    <property type="evidence" value="ECO:0007669"/>
    <property type="project" value="TreeGrafter"/>
</dbReference>